<feature type="region of interest" description="Disordered" evidence="2">
    <location>
        <begin position="191"/>
        <end position="231"/>
    </location>
</feature>
<evidence type="ECO:0000256" key="2">
    <source>
        <dbReference type="SAM" id="MobiDB-lite"/>
    </source>
</evidence>
<dbReference type="OrthoDB" id="9909311at2759"/>
<dbReference type="Gene3D" id="1.10.10.60">
    <property type="entry name" value="Homeodomain-like"/>
    <property type="match status" value="1"/>
</dbReference>
<dbReference type="AlphaFoldDB" id="A0A4S2MPN9"/>
<dbReference type="PROSITE" id="PS51253">
    <property type="entry name" value="HTH_CENPB"/>
    <property type="match status" value="1"/>
</dbReference>
<dbReference type="PANTHER" id="PTHR19303:SF70">
    <property type="entry name" value="HTH CENPB-TYPE DOMAIN-CONTAINING PROTEIN"/>
    <property type="match status" value="1"/>
</dbReference>
<dbReference type="GO" id="GO:0005634">
    <property type="term" value="C:nucleus"/>
    <property type="evidence" value="ECO:0007669"/>
    <property type="project" value="TreeGrafter"/>
</dbReference>
<evidence type="ECO:0000313" key="4">
    <source>
        <dbReference type="EMBL" id="TGZ79113.1"/>
    </source>
</evidence>
<proteinExistence type="predicted"/>
<accession>A0A4S2MPN9</accession>
<feature type="compositionally biased region" description="Polar residues" evidence="2">
    <location>
        <begin position="145"/>
        <end position="162"/>
    </location>
</feature>
<dbReference type="SMART" id="SM00674">
    <property type="entry name" value="CENPB"/>
    <property type="match status" value="1"/>
</dbReference>
<keyword evidence="5" id="KW-1185">Reference proteome</keyword>
<sequence>MFGVERSTVSKVLRQKEKYLFPDDGSRSPVKRTKGKFPDIERALSVWAKNTRKQGITLSDAMIREKARFFAISVGISESQFKANSGSWLEKFKQKNNLHSNGRGRSESDVTGIARGTTSITDRLAAARGQVRRGTISGREAVKMEQSNSQDSHNTTSDSADSSFVDPALAGSGSATSMSSTFGDVMGPASPASPSFFSPDSAQPSPGFHAPSGCLGLGVQQQPHRPRSQTFPTMMLDPSLLSPTPSSSPLTPKMGNHALVRPPGLASPINEISNPLASPHATPNGIPGTPLDGTPTQDEARKAMKVVMSYLKQQPLGFVEPSDYKVVNKLMGKFEINGEGNIDEGGDTNMDGPGDSVEAT</sequence>
<dbReference type="Proteomes" id="UP000298138">
    <property type="component" value="Unassembled WGS sequence"/>
</dbReference>
<gene>
    <name evidence="4" type="ORF">EX30DRAFT_373256</name>
</gene>
<feature type="region of interest" description="Disordered" evidence="2">
    <location>
        <begin position="126"/>
        <end position="177"/>
    </location>
</feature>
<dbReference type="InParanoid" id="A0A4S2MPN9"/>
<dbReference type="GO" id="GO:0003677">
    <property type="term" value="F:DNA binding"/>
    <property type="evidence" value="ECO:0007669"/>
    <property type="project" value="UniProtKB-KW"/>
</dbReference>
<evidence type="ECO:0000259" key="3">
    <source>
        <dbReference type="PROSITE" id="PS51253"/>
    </source>
</evidence>
<protein>
    <recommendedName>
        <fullName evidence="3">HTH CENPB-type domain-containing protein</fullName>
    </recommendedName>
</protein>
<feature type="domain" description="HTH CENPB-type" evidence="3">
    <location>
        <begin position="28"/>
        <end position="102"/>
    </location>
</feature>
<evidence type="ECO:0000313" key="5">
    <source>
        <dbReference type="Proteomes" id="UP000298138"/>
    </source>
</evidence>
<dbReference type="PANTHER" id="PTHR19303">
    <property type="entry name" value="TRANSPOSON"/>
    <property type="match status" value="1"/>
</dbReference>
<organism evidence="4 5">
    <name type="scientific">Ascodesmis nigricans</name>
    <dbReference type="NCBI Taxonomy" id="341454"/>
    <lineage>
        <taxon>Eukaryota</taxon>
        <taxon>Fungi</taxon>
        <taxon>Dikarya</taxon>
        <taxon>Ascomycota</taxon>
        <taxon>Pezizomycotina</taxon>
        <taxon>Pezizomycetes</taxon>
        <taxon>Pezizales</taxon>
        <taxon>Ascodesmidaceae</taxon>
        <taxon>Ascodesmis</taxon>
    </lineage>
</organism>
<dbReference type="EMBL" id="ML220134">
    <property type="protein sequence ID" value="TGZ79113.1"/>
    <property type="molecule type" value="Genomic_DNA"/>
</dbReference>
<reference evidence="4 5" key="1">
    <citation type="submission" date="2019-04" db="EMBL/GenBank/DDBJ databases">
        <title>Comparative genomics and transcriptomics to analyze fruiting body development in filamentous ascomycetes.</title>
        <authorList>
            <consortium name="DOE Joint Genome Institute"/>
            <person name="Lutkenhaus R."/>
            <person name="Traeger S."/>
            <person name="Breuer J."/>
            <person name="Kuo A."/>
            <person name="Lipzen A."/>
            <person name="Pangilinan J."/>
            <person name="Dilworth D."/>
            <person name="Sandor L."/>
            <person name="Poggeler S."/>
            <person name="Barry K."/>
            <person name="Grigoriev I.V."/>
            <person name="Nowrousian M."/>
        </authorList>
    </citation>
    <scope>NUCLEOTIDE SEQUENCE [LARGE SCALE GENOMIC DNA]</scope>
    <source>
        <strain evidence="4 5">CBS 389.68</strain>
    </source>
</reference>
<dbReference type="InterPro" id="IPR050863">
    <property type="entry name" value="CenT-Element_Derived"/>
</dbReference>
<feature type="region of interest" description="Disordered" evidence="2">
    <location>
        <begin position="337"/>
        <end position="360"/>
    </location>
</feature>
<dbReference type="InterPro" id="IPR006600">
    <property type="entry name" value="HTH_CenpB_DNA-bd_dom"/>
</dbReference>
<dbReference type="InterPro" id="IPR009057">
    <property type="entry name" value="Homeodomain-like_sf"/>
</dbReference>
<dbReference type="SUPFAM" id="SSF46689">
    <property type="entry name" value="Homeodomain-like"/>
    <property type="match status" value="1"/>
</dbReference>
<dbReference type="Pfam" id="PF03221">
    <property type="entry name" value="HTH_Tnp_Tc5"/>
    <property type="match status" value="1"/>
</dbReference>
<feature type="compositionally biased region" description="Low complexity" evidence="2">
    <location>
        <begin position="191"/>
        <end position="206"/>
    </location>
</feature>
<evidence type="ECO:0000256" key="1">
    <source>
        <dbReference type="ARBA" id="ARBA00023125"/>
    </source>
</evidence>
<name>A0A4S2MPN9_9PEZI</name>
<dbReference type="STRING" id="341454.A0A4S2MPN9"/>
<feature type="compositionally biased region" description="Polar residues" evidence="2">
    <location>
        <begin position="219"/>
        <end position="231"/>
    </location>
</feature>
<keyword evidence="1" id="KW-0238">DNA-binding</keyword>